<dbReference type="Gene3D" id="3.60.10.10">
    <property type="entry name" value="Endonuclease/exonuclease/phosphatase"/>
    <property type="match status" value="1"/>
</dbReference>
<dbReference type="AlphaFoldDB" id="A0A1B6KMN4"/>
<evidence type="ECO:0000313" key="2">
    <source>
        <dbReference type="EMBL" id="JAT12454.1"/>
    </source>
</evidence>
<dbReference type="CDD" id="cd22744">
    <property type="entry name" value="OTU"/>
    <property type="match status" value="1"/>
</dbReference>
<reference evidence="2" key="1">
    <citation type="submission" date="2015-11" db="EMBL/GenBank/DDBJ databases">
        <title>De novo transcriptome assembly of four potential Pierce s Disease insect vectors from Arizona vineyards.</title>
        <authorList>
            <person name="Tassone E.E."/>
        </authorList>
    </citation>
    <scope>NUCLEOTIDE SEQUENCE</scope>
</reference>
<gene>
    <name evidence="2" type="ORF">g.9250</name>
</gene>
<sequence length="491" mass="55612">QQPSLSAISAGGSTSSNSRLPNRSLANTPQVGKLMRVMEQLQQVNESPQDHLLSNAPKQDMVFCNNRVHRLTLVPQNGESFYASIAHHLFGPFRSEMELNATAISLHTSAVRFIQRNKDKFQKDIVDLYDKVSPRHSFDSDVAFEHCCFYLMSPSHMGIHLTALAIATLYCRTIIVMDENGQDPIEFKHLYAASEDSIMIIERKNLHNHFDAVDSCEEETVGKPVTPDQNLDFELLVATWQVRDCSTSEMQNKIDNILMTYNIDLACVQTTFPSKSRLSTAHYNWWCVIDNTTNDKGKSRGIGFLLRNDHKGILSDFIFYSEDLASTVLIIKGHKFNIIGCHLPEQTYKQYPQVTADILAAFKLSLQSSHQLILLGQFNARIGPTEDEQNGEHKNIGPQLIHKKFNESGKLLKKLAVCHNLRITSTYHCENSPTSATYKYPKTDKMLQISHILLQNRDLQTTTNFRWWESLSNHAIVGCKISSYLAHIPAC</sequence>
<dbReference type="SUPFAM" id="SSF56219">
    <property type="entry name" value="DNase I-like"/>
    <property type="match status" value="1"/>
</dbReference>
<accession>A0A1B6KMN4</accession>
<dbReference type="Gene3D" id="3.90.70.80">
    <property type="match status" value="1"/>
</dbReference>
<dbReference type="InterPro" id="IPR036691">
    <property type="entry name" value="Endo/exonu/phosph_ase_sf"/>
</dbReference>
<feature type="region of interest" description="Disordered" evidence="1">
    <location>
        <begin position="1"/>
        <end position="26"/>
    </location>
</feature>
<feature type="non-terminal residue" evidence="2">
    <location>
        <position position="1"/>
    </location>
</feature>
<name>A0A1B6KMN4_9HEMI</name>
<evidence type="ECO:0000256" key="1">
    <source>
        <dbReference type="SAM" id="MobiDB-lite"/>
    </source>
</evidence>
<proteinExistence type="predicted"/>
<evidence type="ECO:0008006" key="3">
    <source>
        <dbReference type="Google" id="ProtNLM"/>
    </source>
</evidence>
<organism evidence="2">
    <name type="scientific">Graphocephala atropunctata</name>
    <dbReference type="NCBI Taxonomy" id="36148"/>
    <lineage>
        <taxon>Eukaryota</taxon>
        <taxon>Metazoa</taxon>
        <taxon>Ecdysozoa</taxon>
        <taxon>Arthropoda</taxon>
        <taxon>Hexapoda</taxon>
        <taxon>Insecta</taxon>
        <taxon>Pterygota</taxon>
        <taxon>Neoptera</taxon>
        <taxon>Paraneoptera</taxon>
        <taxon>Hemiptera</taxon>
        <taxon>Auchenorrhyncha</taxon>
        <taxon>Membracoidea</taxon>
        <taxon>Cicadellidae</taxon>
        <taxon>Cicadellinae</taxon>
        <taxon>Cicadellini</taxon>
        <taxon>Graphocephala</taxon>
    </lineage>
</organism>
<protein>
    <recommendedName>
        <fullName evidence="3">Endonuclease/exonuclease/phosphatase domain-containing protein</fullName>
    </recommendedName>
</protein>
<dbReference type="EMBL" id="GEBQ01027523">
    <property type="protein sequence ID" value="JAT12454.1"/>
    <property type="molecule type" value="Transcribed_RNA"/>
</dbReference>